<name>A0A0M3K8E1_ANISI</name>
<dbReference type="OrthoDB" id="9994780at2759"/>
<dbReference type="InterPro" id="IPR030798">
    <property type="entry name" value="Arfaptin_fam"/>
</dbReference>
<dbReference type="GO" id="GO:0032588">
    <property type="term" value="C:trans-Golgi network membrane"/>
    <property type="evidence" value="ECO:0007669"/>
    <property type="project" value="TreeGrafter"/>
</dbReference>
<accession>A0A0M3K8E1</accession>
<protein>
    <submittedName>
        <fullName evidence="5">AH domain-containing protein</fullName>
    </submittedName>
</protein>
<dbReference type="GO" id="GO:0005543">
    <property type="term" value="F:phospholipid binding"/>
    <property type="evidence" value="ECO:0007669"/>
    <property type="project" value="TreeGrafter"/>
</dbReference>
<evidence type="ECO:0000313" key="4">
    <source>
        <dbReference type="Proteomes" id="UP000267096"/>
    </source>
</evidence>
<dbReference type="SUPFAM" id="SSF103657">
    <property type="entry name" value="BAR/IMD domain-like"/>
    <property type="match status" value="1"/>
</dbReference>
<keyword evidence="4" id="KW-1185">Reference proteome</keyword>
<dbReference type="GO" id="GO:0006886">
    <property type="term" value="P:intracellular protein transport"/>
    <property type="evidence" value="ECO:0007669"/>
    <property type="project" value="TreeGrafter"/>
</dbReference>
<dbReference type="GO" id="GO:0019904">
    <property type="term" value="F:protein domain specific binding"/>
    <property type="evidence" value="ECO:0007669"/>
    <property type="project" value="InterPro"/>
</dbReference>
<organism evidence="5">
    <name type="scientific">Anisakis simplex</name>
    <name type="common">Herring worm</name>
    <dbReference type="NCBI Taxonomy" id="6269"/>
    <lineage>
        <taxon>Eukaryota</taxon>
        <taxon>Metazoa</taxon>
        <taxon>Ecdysozoa</taxon>
        <taxon>Nematoda</taxon>
        <taxon>Chromadorea</taxon>
        <taxon>Rhabditida</taxon>
        <taxon>Spirurina</taxon>
        <taxon>Ascaridomorpha</taxon>
        <taxon>Ascaridoidea</taxon>
        <taxon>Anisakidae</taxon>
        <taxon>Anisakis</taxon>
        <taxon>Anisakis simplex complex</taxon>
    </lineage>
</organism>
<gene>
    <name evidence="3" type="ORF">ASIM_LOCUS16639</name>
</gene>
<keyword evidence="1" id="KW-0175">Coiled coil</keyword>
<dbReference type="Proteomes" id="UP000267096">
    <property type="component" value="Unassembled WGS sequence"/>
</dbReference>
<feature type="coiled-coil region" evidence="1">
    <location>
        <begin position="37"/>
        <end position="96"/>
    </location>
</feature>
<evidence type="ECO:0000259" key="2">
    <source>
        <dbReference type="PROSITE" id="PS50870"/>
    </source>
</evidence>
<dbReference type="Gene3D" id="1.20.1270.60">
    <property type="entry name" value="Arfaptin homology (AH) domain/BAR domain"/>
    <property type="match status" value="1"/>
</dbReference>
<feature type="domain" description="AH" evidence="2">
    <location>
        <begin position="1"/>
        <end position="128"/>
    </location>
</feature>
<proteinExistence type="predicted"/>
<dbReference type="GO" id="GO:0034315">
    <property type="term" value="P:regulation of Arp2/3 complex-mediated actin nucleation"/>
    <property type="evidence" value="ECO:0007669"/>
    <property type="project" value="TreeGrafter"/>
</dbReference>
<dbReference type="PROSITE" id="PS50870">
    <property type="entry name" value="AH"/>
    <property type="match status" value="1"/>
</dbReference>
<evidence type="ECO:0000313" key="3">
    <source>
        <dbReference type="EMBL" id="VDK58331.1"/>
    </source>
</evidence>
<reference evidence="3 4" key="2">
    <citation type="submission" date="2018-11" db="EMBL/GenBank/DDBJ databases">
        <authorList>
            <consortium name="Pathogen Informatics"/>
        </authorList>
    </citation>
    <scope>NUCLEOTIDE SEQUENCE [LARGE SCALE GENOMIC DNA]</scope>
</reference>
<evidence type="ECO:0000256" key="1">
    <source>
        <dbReference type="SAM" id="Coils"/>
    </source>
</evidence>
<dbReference type="PANTHER" id="PTHR12141">
    <property type="entry name" value="ARFAPTIN-RELATED"/>
    <property type="match status" value="1"/>
</dbReference>
<dbReference type="WBParaSite" id="ASIM_0001723201-mRNA-1">
    <property type="protein sequence ID" value="ASIM_0001723201-mRNA-1"/>
    <property type="gene ID" value="ASIM_0001723201"/>
</dbReference>
<dbReference type="PANTHER" id="PTHR12141:SF5">
    <property type="entry name" value="ARFAPTIN"/>
    <property type="match status" value="1"/>
</dbReference>
<evidence type="ECO:0000313" key="5">
    <source>
        <dbReference type="WBParaSite" id="ASIM_0001723201-mRNA-1"/>
    </source>
</evidence>
<reference evidence="5" key="1">
    <citation type="submission" date="2017-02" db="UniProtKB">
        <authorList>
            <consortium name="WormBaseParasite"/>
        </authorList>
    </citation>
    <scope>IDENTIFICATION</scope>
</reference>
<dbReference type="Pfam" id="PF06456">
    <property type="entry name" value="Arfaptin"/>
    <property type="match status" value="1"/>
</dbReference>
<dbReference type="InterPro" id="IPR010504">
    <property type="entry name" value="AH_dom"/>
</dbReference>
<sequence>MAHNGELLERALTFFLSSLRTLCEKTIEDTLLTIHNHDQARLEYDVHRNEVETLKHQTNLNSEAISNATQRCELQREKYERLKEDVKIKMTLLEENRIKVMRKQLVLLHNALMAYFSGNARALQSTMEQLSADYDANSGVAPSFLEQ</sequence>
<dbReference type="InterPro" id="IPR027267">
    <property type="entry name" value="AH/BAR_dom_sf"/>
</dbReference>
<dbReference type="SMART" id="SM01015">
    <property type="entry name" value="Arfaptin"/>
    <property type="match status" value="1"/>
</dbReference>
<dbReference type="EMBL" id="UYRR01033271">
    <property type="protein sequence ID" value="VDK58331.1"/>
    <property type="molecule type" value="Genomic_DNA"/>
</dbReference>
<dbReference type="AlphaFoldDB" id="A0A0M3K8E1"/>